<evidence type="ECO:0000313" key="2">
    <source>
        <dbReference type="Proteomes" id="UP000821845"/>
    </source>
</evidence>
<keyword evidence="2" id="KW-1185">Reference proteome</keyword>
<dbReference type="EMBL" id="CM023481">
    <property type="protein sequence ID" value="KAH6944860.1"/>
    <property type="molecule type" value="Genomic_DNA"/>
</dbReference>
<accession>A0ACB7TD48</accession>
<gene>
    <name evidence="1" type="ORF">HPB50_005633</name>
</gene>
<protein>
    <submittedName>
        <fullName evidence="1">Uncharacterized protein</fullName>
    </submittedName>
</protein>
<dbReference type="Proteomes" id="UP000821845">
    <property type="component" value="Chromosome 1"/>
</dbReference>
<reference evidence="1" key="1">
    <citation type="submission" date="2020-05" db="EMBL/GenBank/DDBJ databases">
        <title>Large-scale comparative analyses of tick genomes elucidate their genetic diversity and vector capacities.</title>
        <authorList>
            <person name="Jia N."/>
            <person name="Wang J."/>
            <person name="Shi W."/>
            <person name="Du L."/>
            <person name="Sun Y."/>
            <person name="Zhan W."/>
            <person name="Jiang J."/>
            <person name="Wang Q."/>
            <person name="Zhang B."/>
            <person name="Ji P."/>
            <person name="Sakyi L.B."/>
            <person name="Cui X."/>
            <person name="Yuan T."/>
            <person name="Jiang B."/>
            <person name="Yang W."/>
            <person name="Lam T.T.-Y."/>
            <person name="Chang Q."/>
            <person name="Ding S."/>
            <person name="Wang X."/>
            <person name="Zhu J."/>
            <person name="Ruan X."/>
            <person name="Zhao L."/>
            <person name="Wei J."/>
            <person name="Que T."/>
            <person name="Du C."/>
            <person name="Cheng J."/>
            <person name="Dai P."/>
            <person name="Han X."/>
            <person name="Huang E."/>
            <person name="Gao Y."/>
            <person name="Liu J."/>
            <person name="Shao H."/>
            <person name="Ye R."/>
            <person name="Li L."/>
            <person name="Wei W."/>
            <person name="Wang X."/>
            <person name="Wang C."/>
            <person name="Yang T."/>
            <person name="Huo Q."/>
            <person name="Li W."/>
            <person name="Guo W."/>
            <person name="Chen H."/>
            <person name="Zhou L."/>
            <person name="Ni X."/>
            <person name="Tian J."/>
            <person name="Zhou Y."/>
            <person name="Sheng Y."/>
            <person name="Liu T."/>
            <person name="Pan Y."/>
            <person name="Xia L."/>
            <person name="Li J."/>
            <person name="Zhao F."/>
            <person name="Cao W."/>
        </authorList>
    </citation>
    <scope>NUCLEOTIDE SEQUENCE</scope>
    <source>
        <strain evidence="1">Hyas-2018</strain>
    </source>
</reference>
<name>A0ACB7TD48_HYAAI</name>
<organism evidence="1 2">
    <name type="scientific">Hyalomma asiaticum</name>
    <name type="common">Tick</name>
    <dbReference type="NCBI Taxonomy" id="266040"/>
    <lineage>
        <taxon>Eukaryota</taxon>
        <taxon>Metazoa</taxon>
        <taxon>Ecdysozoa</taxon>
        <taxon>Arthropoda</taxon>
        <taxon>Chelicerata</taxon>
        <taxon>Arachnida</taxon>
        <taxon>Acari</taxon>
        <taxon>Parasitiformes</taxon>
        <taxon>Ixodida</taxon>
        <taxon>Ixodoidea</taxon>
        <taxon>Ixodidae</taxon>
        <taxon>Hyalomminae</taxon>
        <taxon>Hyalomma</taxon>
    </lineage>
</organism>
<evidence type="ECO:0000313" key="1">
    <source>
        <dbReference type="EMBL" id="KAH6944860.1"/>
    </source>
</evidence>
<sequence>MSQHVNDDRTNLRKSGTEEEYDEKAQLLDEIVELAKESSYRIRPLQRRASGSEPPSVRSGTQHAAADTRDAAAAALELSQDCAQDSSPTDDTSPACALLESLISPVDTNDTEDVPLPPCTPTVQGQVRQRDLDDSITAAAQTPTRTEPLRAKRKQDAADIEFLEKRMRHEMDLKEKEFQLETRRIALEEKKVQLEHEKFMHEMADKENQRKQLETQQERFMRFMEAVVDRLNK</sequence>
<comment type="caution">
    <text evidence="1">The sequence shown here is derived from an EMBL/GenBank/DDBJ whole genome shotgun (WGS) entry which is preliminary data.</text>
</comment>
<proteinExistence type="predicted"/>